<keyword evidence="2" id="KW-1185">Reference proteome</keyword>
<organism evidence="1 2">
    <name type="scientific">Meloidogyne enterolobii</name>
    <name type="common">Root-knot nematode worm</name>
    <name type="synonym">Meloidogyne mayaguensis</name>
    <dbReference type="NCBI Taxonomy" id="390850"/>
    <lineage>
        <taxon>Eukaryota</taxon>
        <taxon>Metazoa</taxon>
        <taxon>Ecdysozoa</taxon>
        <taxon>Nematoda</taxon>
        <taxon>Chromadorea</taxon>
        <taxon>Rhabditida</taxon>
        <taxon>Tylenchina</taxon>
        <taxon>Tylenchomorpha</taxon>
        <taxon>Tylenchoidea</taxon>
        <taxon>Meloidogynidae</taxon>
        <taxon>Meloidogyninae</taxon>
        <taxon>Meloidogyne</taxon>
    </lineage>
</organism>
<reference evidence="1" key="1">
    <citation type="submission" date="2023-11" db="EMBL/GenBank/DDBJ databases">
        <authorList>
            <person name="Poullet M."/>
        </authorList>
    </citation>
    <scope>NUCLEOTIDE SEQUENCE</scope>
    <source>
        <strain evidence="1">E1834</strain>
    </source>
</reference>
<dbReference type="Proteomes" id="UP001497535">
    <property type="component" value="Unassembled WGS sequence"/>
</dbReference>
<proteinExistence type="predicted"/>
<accession>A0ACB0YAM9</accession>
<gene>
    <name evidence="1" type="ORF">MENTE1834_LOCUS9310</name>
</gene>
<dbReference type="EMBL" id="CAVMJV010000008">
    <property type="protein sequence ID" value="CAK5037367.1"/>
    <property type="molecule type" value="Genomic_DNA"/>
</dbReference>
<evidence type="ECO:0000313" key="1">
    <source>
        <dbReference type="EMBL" id="CAK5037367.1"/>
    </source>
</evidence>
<protein>
    <submittedName>
        <fullName evidence="1">Uncharacterized protein</fullName>
    </submittedName>
</protein>
<sequence length="62" mass="6814">MEEVTFNFGPVGIGSKCQHEGCTTLLSRARHNCCGIVKHVLEVGPGPRMISTKEYYTCNVVD</sequence>
<comment type="caution">
    <text evidence="1">The sequence shown here is derived from an EMBL/GenBank/DDBJ whole genome shotgun (WGS) entry which is preliminary data.</text>
</comment>
<name>A0ACB0YAM9_MELEN</name>
<evidence type="ECO:0000313" key="2">
    <source>
        <dbReference type="Proteomes" id="UP001497535"/>
    </source>
</evidence>